<dbReference type="Pfam" id="PF21516">
    <property type="entry name" value="YqeH-like_C"/>
    <property type="match status" value="1"/>
</dbReference>
<dbReference type="AlphaFoldDB" id="A0A3B3R109"/>
<reference evidence="3" key="2">
    <citation type="submission" date="2025-09" db="UniProtKB">
        <authorList>
            <consortium name="Ensembl"/>
        </authorList>
    </citation>
    <scope>IDENTIFICATION</scope>
</reference>
<name>A0A3B3R109_9TELE</name>
<dbReference type="PANTHER" id="PTHR46406">
    <property type="entry name" value="NITRIC OXIDE-ASSOCIATED PROTEIN 1"/>
    <property type="match status" value="1"/>
</dbReference>
<dbReference type="PANTHER" id="PTHR46406:SF1">
    <property type="entry name" value="NITRIC OXIDE-ASSOCIATED PROTEIN 1"/>
    <property type="match status" value="1"/>
</dbReference>
<dbReference type="STRING" id="1676925.ENSPKIP00000012073"/>
<evidence type="ECO:0000259" key="1">
    <source>
        <dbReference type="Pfam" id="PF01926"/>
    </source>
</evidence>
<feature type="domain" description="G" evidence="1">
    <location>
        <begin position="374"/>
        <end position="425"/>
    </location>
</feature>
<dbReference type="Ensembl" id="ENSPKIT00000036456.1">
    <property type="protein sequence ID" value="ENSPKIP00000012073.1"/>
    <property type="gene ID" value="ENSPKIG00000025654.1"/>
</dbReference>
<evidence type="ECO:0000259" key="2">
    <source>
        <dbReference type="Pfam" id="PF21516"/>
    </source>
</evidence>
<protein>
    <submittedName>
        <fullName evidence="3">Nitric oxide associated 1</fullName>
    </submittedName>
</protein>
<organism evidence="3 4">
    <name type="scientific">Paramormyrops kingsleyae</name>
    <dbReference type="NCBI Taxonomy" id="1676925"/>
    <lineage>
        <taxon>Eukaryota</taxon>
        <taxon>Metazoa</taxon>
        <taxon>Chordata</taxon>
        <taxon>Craniata</taxon>
        <taxon>Vertebrata</taxon>
        <taxon>Euteleostomi</taxon>
        <taxon>Actinopterygii</taxon>
        <taxon>Neopterygii</taxon>
        <taxon>Teleostei</taxon>
        <taxon>Osteoglossocephala</taxon>
        <taxon>Osteoglossomorpha</taxon>
        <taxon>Osteoglossiformes</taxon>
        <taxon>Mormyridae</taxon>
        <taxon>Paramormyrops</taxon>
    </lineage>
</organism>
<reference evidence="3" key="1">
    <citation type="submission" date="2025-08" db="UniProtKB">
        <authorList>
            <consortium name="Ensembl"/>
        </authorList>
    </citation>
    <scope>IDENTIFICATION</scope>
</reference>
<dbReference type="Gene3D" id="3.40.50.300">
    <property type="entry name" value="P-loop containing nucleotide triphosphate hydrolases"/>
    <property type="match status" value="1"/>
</dbReference>
<dbReference type="GeneTree" id="ENSGT00390000001695"/>
<dbReference type="Proteomes" id="UP000261540">
    <property type="component" value="Unplaced"/>
</dbReference>
<dbReference type="InterPro" id="IPR027417">
    <property type="entry name" value="P-loop_NTPase"/>
</dbReference>
<evidence type="ECO:0000313" key="4">
    <source>
        <dbReference type="Proteomes" id="UP000261540"/>
    </source>
</evidence>
<dbReference type="OrthoDB" id="1696305at2759"/>
<dbReference type="CDD" id="cd01855">
    <property type="entry name" value="YqeH"/>
    <property type="match status" value="1"/>
</dbReference>
<proteinExistence type="predicted"/>
<sequence>MQRFVQVTLKRFLNCKCSRHLSMSCLRLPNGIKSNKLQGECSISLTYKINPIHLTISNSPWTIRHRFYYADPGVRGAPQRGTKNNRKSKKYTSVEPETEEEFVFLDYSEPEEPRELELPLEISAQVDTAMAIDKKVRKISSTEVSHRALEVQLQSIKDVIREDPDIEFHDAGYSHVKSTRTNPSKHRVYGTPDPEVPVSSTCCSGCGAVMHCTVPDLPGYLPSEKYKRLSEENTLDKAICQRCFLLVHHQKALSVQMKKEEYRSIVSRIRNEKALVLLIVDLMDVPDSIIPDLIDLVGERKHIVVLGNKIDLLPGDSDNYLKRIKAQLLQYCTDFGISPGNSIKDVHLISAKTGYGVENLISSLQSSWKYKGDVYLVGTANAGKSTLFNTLLESDYCKSKGSDVIHKATISPWPGTTLNLLKFPIINPTPYRMFRRHERLRSSATAGEVVMNPQEMQKLQQLSKQGYLVGHVGRTFRQDAQKRLHAGIVEFDPEELSYGGAEGDFEGKVIRPQSCDPVEFTHNELKDAHWLYDTPGIMKECDILSLLNEYELKMVVPTHAIVPRTFVLKPGTVLFLGALARIDYLEGETSCWFSVIVSNLIPVHITSLEKADDIYHKHAGKTLLRVPTGGEERMKGFPPLIPHDFEMRGRGNQEATADIKVSSAGWVAVTGQDGDQLHIRVHAPEGVGLSLRAPPLLPHIVNIKGERIRKTPAYKPKKPRPLVDKSLSAEGAERLKFRKK</sequence>
<dbReference type="SUPFAM" id="SSF52540">
    <property type="entry name" value="P-loop containing nucleoside triphosphate hydrolases"/>
    <property type="match status" value="1"/>
</dbReference>
<dbReference type="InterPro" id="IPR006073">
    <property type="entry name" value="GTP-bd"/>
</dbReference>
<feature type="domain" description="NOA1/YqeH-like C-terminal" evidence="2">
    <location>
        <begin position="593"/>
        <end position="693"/>
    </location>
</feature>
<dbReference type="KEGG" id="pki:111848732"/>
<dbReference type="InterPro" id="IPR048422">
    <property type="entry name" value="NOA1/YqeH-like_C"/>
</dbReference>
<dbReference type="Pfam" id="PF01926">
    <property type="entry name" value="MMR_HSR1"/>
    <property type="match status" value="1"/>
</dbReference>
<dbReference type="GO" id="GO:0005525">
    <property type="term" value="F:GTP binding"/>
    <property type="evidence" value="ECO:0007669"/>
    <property type="project" value="InterPro"/>
</dbReference>
<evidence type="ECO:0000313" key="3">
    <source>
        <dbReference type="Ensembl" id="ENSPKIP00000012073.1"/>
    </source>
</evidence>
<keyword evidence="4" id="KW-1185">Reference proteome</keyword>
<dbReference type="InterPro" id="IPR052807">
    <property type="entry name" value="Mito_transl_resp_regulator"/>
</dbReference>
<accession>A0A3B3R109</accession>
<dbReference type="CTD" id="84273"/>